<organism evidence="1 2">
    <name type="scientific">Fusarium pseudoanthophilum</name>
    <dbReference type="NCBI Taxonomy" id="48495"/>
    <lineage>
        <taxon>Eukaryota</taxon>
        <taxon>Fungi</taxon>
        <taxon>Dikarya</taxon>
        <taxon>Ascomycota</taxon>
        <taxon>Pezizomycotina</taxon>
        <taxon>Sordariomycetes</taxon>
        <taxon>Hypocreomycetidae</taxon>
        <taxon>Hypocreales</taxon>
        <taxon>Nectriaceae</taxon>
        <taxon>Fusarium</taxon>
        <taxon>Fusarium fujikuroi species complex</taxon>
    </lineage>
</organism>
<name>A0A8H5L3P3_9HYPO</name>
<evidence type="ECO:0000313" key="1">
    <source>
        <dbReference type="EMBL" id="KAF5583205.1"/>
    </source>
</evidence>
<sequence length="212" mass="24597">MEGQDALAHGSNLSESESPYLFSTTKIIFGDNSMYWVSTHLLERYPKFRLSYHRDGDFVKVNWLNDTQTAGFMHYLRKGKWESRKPQDLNGPLDYYNRMQQCLSVHCLAVNYGMYELSRLTIGEFSSMANRLSIYKLGEMLQEVSSTLQSNQTVSADYSDQRATMSEEARMADHIASFQRLSLVEHLENVISADVSEMKRELQRYKERYGPL</sequence>
<accession>A0A8H5L3P3</accession>
<gene>
    <name evidence="1" type="ORF">FPANT_8237</name>
</gene>
<reference evidence="1 2" key="1">
    <citation type="submission" date="2020-05" db="EMBL/GenBank/DDBJ databases">
        <title>Identification and distribution of gene clusters putatively required for synthesis of sphingolipid metabolism inhibitors in phylogenetically diverse species of the filamentous fungus Fusarium.</title>
        <authorList>
            <person name="Kim H.-S."/>
            <person name="Busman M."/>
            <person name="Brown D.W."/>
            <person name="Divon H."/>
            <person name="Uhlig S."/>
            <person name="Proctor R.H."/>
        </authorList>
    </citation>
    <scope>NUCLEOTIDE SEQUENCE [LARGE SCALE GENOMIC DNA]</scope>
    <source>
        <strain evidence="1 2">NRRL 25211</strain>
    </source>
</reference>
<protein>
    <submittedName>
        <fullName evidence="1">Uncharacterized protein</fullName>
    </submittedName>
</protein>
<evidence type="ECO:0000313" key="2">
    <source>
        <dbReference type="Proteomes" id="UP000544095"/>
    </source>
</evidence>
<keyword evidence="2" id="KW-1185">Reference proteome</keyword>
<dbReference type="Proteomes" id="UP000544095">
    <property type="component" value="Unassembled WGS sequence"/>
</dbReference>
<proteinExistence type="predicted"/>
<comment type="caution">
    <text evidence="1">The sequence shown here is derived from an EMBL/GenBank/DDBJ whole genome shotgun (WGS) entry which is preliminary data.</text>
</comment>
<dbReference type="EMBL" id="JAAOAR010000411">
    <property type="protein sequence ID" value="KAF5583205.1"/>
    <property type="molecule type" value="Genomic_DNA"/>
</dbReference>
<dbReference type="AlphaFoldDB" id="A0A8H5L3P3"/>